<dbReference type="SMART" id="SM00388">
    <property type="entry name" value="HisKA"/>
    <property type="match status" value="1"/>
</dbReference>
<gene>
    <name evidence="13" type="ORF">FD29_GL001670</name>
</gene>
<dbReference type="InterPro" id="IPR036097">
    <property type="entry name" value="HisK_dim/P_sf"/>
</dbReference>
<comment type="subcellular location">
    <subcellularLocation>
        <location evidence="2">Membrane</location>
    </subcellularLocation>
</comment>
<keyword evidence="8 11" id="KW-1133">Transmembrane helix</keyword>
<dbReference type="RefSeq" id="WP_057888937.1">
    <property type="nucleotide sequence ID" value="NZ_AZEZ01000103.1"/>
</dbReference>
<dbReference type="CDD" id="cd00075">
    <property type="entry name" value="HATPase"/>
    <property type="match status" value="1"/>
</dbReference>
<evidence type="ECO:0000256" key="2">
    <source>
        <dbReference type="ARBA" id="ARBA00004370"/>
    </source>
</evidence>
<feature type="domain" description="Histidine kinase" evidence="12">
    <location>
        <begin position="249"/>
        <end position="460"/>
    </location>
</feature>
<dbReference type="GO" id="GO:0005886">
    <property type="term" value="C:plasma membrane"/>
    <property type="evidence" value="ECO:0007669"/>
    <property type="project" value="TreeGrafter"/>
</dbReference>
<feature type="transmembrane region" description="Helical" evidence="11">
    <location>
        <begin position="20"/>
        <end position="41"/>
    </location>
</feature>
<dbReference type="PROSITE" id="PS50109">
    <property type="entry name" value="HIS_KIN"/>
    <property type="match status" value="1"/>
</dbReference>
<reference evidence="13 14" key="1">
    <citation type="journal article" date="2015" name="Genome Announc.">
        <title>Expanding the biotechnology potential of lactobacilli through comparative genomics of 213 strains and associated genera.</title>
        <authorList>
            <person name="Sun Z."/>
            <person name="Harris H.M."/>
            <person name="McCann A."/>
            <person name="Guo C."/>
            <person name="Argimon S."/>
            <person name="Zhang W."/>
            <person name="Yang X."/>
            <person name="Jeffery I.B."/>
            <person name="Cooney J.C."/>
            <person name="Kagawa T.F."/>
            <person name="Liu W."/>
            <person name="Song Y."/>
            <person name="Salvetti E."/>
            <person name="Wrobel A."/>
            <person name="Rasinkangas P."/>
            <person name="Parkhill J."/>
            <person name="Rea M.C."/>
            <person name="O'Sullivan O."/>
            <person name="Ritari J."/>
            <person name="Douillard F.P."/>
            <person name="Paul Ross R."/>
            <person name="Yang R."/>
            <person name="Briner A.E."/>
            <person name="Felis G.E."/>
            <person name="de Vos W.M."/>
            <person name="Barrangou R."/>
            <person name="Klaenhammer T.R."/>
            <person name="Caufield P.W."/>
            <person name="Cui Y."/>
            <person name="Zhang H."/>
            <person name="O'Toole P.W."/>
        </authorList>
    </citation>
    <scope>NUCLEOTIDE SEQUENCE [LARGE SCALE GENOMIC DNA]</scope>
    <source>
        <strain evidence="13 14">DSM 14500</strain>
    </source>
</reference>
<dbReference type="SUPFAM" id="SSF47384">
    <property type="entry name" value="Homodimeric domain of signal transducing histidine kinase"/>
    <property type="match status" value="1"/>
</dbReference>
<evidence type="ECO:0000256" key="9">
    <source>
        <dbReference type="ARBA" id="ARBA00023012"/>
    </source>
</evidence>
<evidence type="ECO:0000256" key="5">
    <source>
        <dbReference type="ARBA" id="ARBA00022679"/>
    </source>
</evidence>
<evidence type="ECO:0000256" key="1">
    <source>
        <dbReference type="ARBA" id="ARBA00000085"/>
    </source>
</evidence>
<dbReference type="GO" id="GO:0000155">
    <property type="term" value="F:phosphorelay sensor kinase activity"/>
    <property type="evidence" value="ECO:0007669"/>
    <property type="project" value="InterPro"/>
</dbReference>
<dbReference type="Pfam" id="PF00512">
    <property type="entry name" value="HisKA"/>
    <property type="match status" value="1"/>
</dbReference>
<comment type="caution">
    <text evidence="13">The sequence shown here is derived from an EMBL/GenBank/DDBJ whole genome shotgun (WGS) entry which is preliminary data.</text>
</comment>
<dbReference type="PANTHER" id="PTHR45436:SF5">
    <property type="entry name" value="SENSOR HISTIDINE KINASE TRCS"/>
    <property type="match status" value="1"/>
</dbReference>
<dbReference type="Gene3D" id="3.30.565.10">
    <property type="entry name" value="Histidine kinase-like ATPase, C-terminal domain"/>
    <property type="match status" value="1"/>
</dbReference>
<name>A0A0R1QD46_9LACO</name>
<dbReference type="CDD" id="cd00082">
    <property type="entry name" value="HisKA"/>
    <property type="match status" value="1"/>
</dbReference>
<evidence type="ECO:0000256" key="3">
    <source>
        <dbReference type="ARBA" id="ARBA00012438"/>
    </source>
</evidence>
<keyword evidence="4" id="KW-0597">Phosphoprotein</keyword>
<keyword evidence="6 11" id="KW-0812">Transmembrane</keyword>
<dbReference type="InterPro" id="IPR036890">
    <property type="entry name" value="HATPase_C_sf"/>
</dbReference>
<evidence type="ECO:0000256" key="11">
    <source>
        <dbReference type="SAM" id="Phobius"/>
    </source>
</evidence>
<dbReference type="InterPro" id="IPR004358">
    <property type="entry name" value="Sig_transdc_His_kin-like_C"/>
</dbReference>
<dbReference type="InterPro" id="IPR050428">
    <property type="entry name" value="TCS_sensor_his_kinase"/>
</dbReference>
<organism evidence="13 14">
    <name type="scientific">Companilactobacillus mindensis DSM 14500</name>
    <dbReference type="NCBI Taxonomy" id="1423770"/>
    <lineage>
        <taxon>Bacteria</taxon>
        <taxon>Bacillati</taxon>
        <taxon>Bacillota</taxon>
        <taxon>Bacilli</taxon>
        <taxon>Lactobacillales</taxon>
        <taxon>Lactobacillaceae</taxon>
        <taxon>Companilactobacillus</taxon>
    </lineage>
</organism>
<proteinExistence type="predicted"/>
<dbReference type="AlphaFoldDB" id="A0A0R1QD46"/>
<feature type="transmembrane region" description="Helical" evidence="11">
    <location>
        <begin position="119"/>
        <end position="138"/>
    </location>
</feature>
<dbReference type="PATRIC" id="fig|1423770.3.peg.1710"/>
<evidence type="ECO:0000256" key="6">
    <source>
        <dbReference type="ARBA" id="ARBA00022692"/>
    </source>
</evidence>
<dbReference type="OrthoDB" id="9786919at2"/>
<accession>A0A0R1QD46</accession>
<protein>
    <recommendedName>
        <fullName evidence="3">histidine kinase</fullName>
        <ecNumber evidence="3">2.7.13.3</ecNumber>
    </recommendedName>
</protein>
<dbReference type="PRINTS" id="PR00344">
    <property type="entry name" value="BCTRLSENSOR"/>
</dbReference>
<keyword evidence="14" id="KW-1185">Reference proteome</keyword>
<keyword evidence="9" id="KW-0902">Two-component regulatory system</keyword>
<comment type="catalytic activity">
    <reaction evidence="1">
        <text>ATP + protein L-histidine = ADP + protein N-phospho-L-histidine.</text>
        <dbReference type="EC" id="2.7.13.3"/>
    </reaction>
</comment>
<dbReference type="Gene3D" id="1.10.287.130">
    <property type="match status" value="1"/>
</dbReference>
<dbReference type="EC" id="2.7.13.3" evidence="3"/>
<dbReference type="Pfam" id="PF02518">
    <property type="entry name" value="HATPase_c"/>
    <property type="match status" value="1"/>
</dbReference>
<keyword evidence="10 11" id="KW-0472">Membrane</keyword>
<evidence type="ECO:0000313" key="14">
    <source>
        <dbReference type="Proteomes" id="UP000050872"/>
    </source>
</evidence>
<keyword evidence="7 13" id="KW-0418">Kinase</keyword>
<evidence type="ECO:0000259" key="12">
    <source>
        <dbReference type="PROSITE" id="PS50109"/>
    </source>
</evidence>
<dbReference type="Proteomes" id="UP000050872">
    <property type="component" value="Unassembled WGS sequence"/>
</dbReference>
<dbReference type="InterPro" id="IPR003594">
    <property type="entry name" value="HATPase_dom"/>
</dbReference>
<dbReference type="SUPFAM" id="SSF55874">
    <property type="entry name" value="ATPase domain of HSP90 chaperone/DNA topoisomerase II/histidine kinase"/>
    <property type="match status" value="1"/>
</dbReference>
<dbReference type="FunFam" id="1.10.287.130:FF:000001">
    <property type="entry name" value="Two-component sensor histidine kinase"/>
    <property type="match status" value="1"/>
</dbReference>
<evidence type="ECO:0000256" key="8">
    <source>
        <dbReference type="ARBA" id="ARBA00022989"/>
    </source>
</evidence>
<dbReference type="EMBL" id="AZEZ01000103">
    <property type="protein sequence ID" value="KRL42646.1"/>
    <property type="molecule type" value="Genomic_DNA"/>
</dbReference>
<dbReference type="PANTHER" id="PTHR45436">
    <property type="entry name" value="SENSOR HISTIDINE KINASE YKOH"/>
    <property type="match status" value="1"/>
</dbReference>
<sequence length="460" mass="51952">MRKKSLTYQELINNAIRKLVIIITLSISALILIVVGVQQYVQTVHEARGQMMSLSWANIDDIPSFIHWNNQNNRHTKQNTVIRVKTKKTSITATSSRTGQQIMATSASKKFINNRKFKILPGQHIVYVQGYGLFLFYSEKDDDTTYQLWASLNRLISSMILLLIIISIITFITLGFGTWWAHQLAAKLSAPTIELVHETRNTIKDPDTDQPTLQVPDSPQEIKELGNAFNELLKAQNQRLQRERDFVSNASHELKTPIAAIRGNINLIKRHGDKHPDVIPESLGFIDEESLRMQNLITNLLNLSRADRAELILENKNLSEIAEQIGQQYQKTIAHELKLDIQPDLHIKGNTDTLKQIIVALLDNAHKYSPTDAPFTLSVKKVASTVQLAVIDNGMGIPDQQKDLIFQRFYRVDESHSTEIKGSGLGLSIVSQLVKLNNGQIEVSDHQPQGSIFKVTFNEV</sequence>
<evidence type="ECO:0000256" key="10">
    <source>
        <dbReference type="ARBA" id="ARBA00023136"/>
    </source>
</evidence>
<dbReference type="STRING" id="1423770.FD29_GL001670"/>
<feature type="transmembrane region" description="Helical" evidence="11">
    <location>
        <begin position="158"/>
        <end position="181"/>
    </location>
</feature>
<keyword evidence="5" id="KW-0808">Transferase</keyword>
<evidence type="ECO:0000313" key="13">
    <source>
        <dbReference type="EMBL" id="KRL42646.1"/>
    </source>
</evidence>
<evidence type="ECO:0000256" key="7">
    <source>
        <dbReference type="ARBA" id="ARBA00022777"/>
    </source>
</evidence>
<evidence type="ECO:0000256" key="4">
    <source>
        <dbReference type="ARBA" id="ARBA00022553"/>
    </source>
</evidence>
<dbReference type="InterPro" id="IPR003661">
    <property type="entry name" value="HisK_dim/P_dom"/>
</dbReference>
<dbReference type="SMART" id="SM00387">
    <property type="entry name" value="HATPase_c"/>
    <property type="match status" value="1"/>
</dbReference>
<dbReference type="FunFam" id="3.30.565.10:FF:000006">
    <property type="entry name" value="Sensor histidine kinase WalK"/>
    <property type="match status" value="1"/>
</dbReference>
<dbReference type="InterPro" id="IPR005467">
    <property type="entry name" value="His_kinase_dom"/>
</dbReference>